<feature type="domain" description="MADS-box" evidence="7">
    <location>
        <begin position="1"/>
        <end position="49"/>
    </location>
</feature>
<dbReference type="GO" id="GO:0000987">
    <property type="term" value="F:cis-regulatory region sequence-specific DNA binding"/>
    <property type="evidence" value="ECO:0007669"/>
    <property type="project" value="InterPro"/>
</dbReference>
<dbReference type="GO" id="GO:0046983">
    <property type="term" value="F:protein dimerization activity"/>
    <property type="evidence" value="ECO:0007669"/>
    <property type="project" value="InterPro"/>
</dbReference>
<reference evidence="9" key="1">
    <citation type="journal article" date="2016" name="Proc. Natl. Acad. Sci. U.S.A.">
        <title>Chromosome-level assembly of Arabidopsis thaliana Ler reveals the extent of translocation and inversion polymorphisms.</title>
        <authorList>
            <person name="Zapata L."/>
            <person name="Ding J."/>
            <person name="Willing E.M."/>
            <person name="Hartwig B."/>
            <person name="Bezdan D."/>
            <person name="Jiao W.B."/>
            <person name="Patel V."/>
            <person name="Velikkakam James G."/>
            <person name="Koornneef M."/>
            <person name="Ossowski S."/>
            <person name="Schneeberger K."/>
        </authorList>
    </citation>
    <scope>NUCLEOTIDE SEQUENCE [LARGE SCALE GENOMIC DNA]</scope>
    <source>
        <strain evidence="9">cv. Landsberg erecta</strain>
    </source>
</reference>
<dbReference type="PROSITE" id="PS50066">
    <property type="entry name" value="MADS_BOX_2"/>
    <property type="match status" value="1"/>
</dbReference>
<dbReference type="InterPro" id="IPR036879">
    <property type="entry name" value="TF_MADSbox_sf"/>
</dbReference>
<dbReference type="AlphaFoldDB" id="A0A178ULF5"/>
<dbReference type="GO" id="GO:0000981">
    <property type="term" value="F:DNA-binding transcription factor activity, RNA polymerase II-specific"/>
    <property type="evidence" value="ECO:0007669"/>
    <property type="project" value="InterPro"/>
</dbReference>
<dbReference type="GO" id="GO:0045944">
    <property type="term" value="P:positive regulation of transcription by RNA polymerase II"/>
    <property type="evidence" value="ECO:0007669"/>
    <property type="project" value="InterPro"/>
</dbReference>
<dbReference type="EMBL" id="LUHQ01000005">
    <property type="protein sequence ID" value="OAO94485.1"/>
    <property type="molecule type" value="Genomic_DNA"/>
</dbReference>
<keyword evidence="5" id="KW-0539">Nucleus</keyword>
<evidence type="ECO:0000256" key="1">
    <source>
        <dbReference type="ARBA" id="ARBA00004123"/>
    </source>
</evidence>
<name>A0A178ULF5_ARATH</name>
<evidence type="ECO:0000256" key="6">
    <source>
        <dbReference type="SAM" id="MobiDB-lite"/>
    </source>
</evidence>
<dbReference type="GO" id="GO:0005634">
    <property type="term" value="C:nucleus"/>
    <property type="evidence" value="ECO:0007669"/>
    <property type="project" value="UniProtKB-SubCell"/>
</dbReference>
<sequence>MARKKVRAAWIRDDRMRRASLKRRLTGLIKKVNELSILCDMRASVVVFNREEEQLTAWPSPEAANSLIDNFYSLTDHERTMKAVDPESYVQTVIEKIEKKRADTRKVITEFEMDELMFQVQNGRELADLSPTEADKLIPYADKKLMWLSKRMGSTGVDALRASNVASGSGGNGFNMMETGRSFYYVDKWVFVDPQVQNPCDGETHLPTMVSGLDLNMEPSDEDLRTYKGESSMAGGAEDDAE</sequence>
<comment type="caution">
    <text evidence="8">The sequence shown here is derived from an EMBL/GenBank/DDBJ whole genome shotgun (WGS) entry which is preliminary data.</text>
</comment>
<organism evidence="8 9">
    <name type="scientific">Arabidopsis thaliana</name>
    <name type="common">Mouse-ear cress</name>
    <dbReference type="NCBI Taxonomy" id="3702"/>
    <lineage>
        <taxon>Eukaryota</taxon>
        <taxon>Viridiplantae</taxon>
        <taxon>Streptophyta</taxon>
        <taxon>Embryophyta</taxon>
        <taxon>Tracheophyta</taxon>
        <taxon>Spermatophyta</taxon>
        <taxon>Magnoliopsida</taxon>
        <taxon>eudicotyledons</taxon>
        <taxon>Gunneridae</taxon>
        <taxon>Pentapetalae</taxon>
        <taxon>rosids</taxon>
        <taxon>malvids</taxon>
        <taxon>Brassicales</taxon>
        <taxon>Brassicaceae</taxon>
        <taxon>Camelineae</taxon>
        <taxon>Arabidopsis</taxon>
    </lineage>
</organism>
<evidence type="ECO:0000313" key="9">
    <source>
        <dbReference type="Proteomes" id="UP000078284"/>
    </source>
</evidence>
<comment type="subcellular location">
    <subcellularLocation>
        <location evidence="1">Nucleus</location>
    </subcellularLocation>
</comment>
<dbReference type="PRINTS" id="PR00404">
    <property type="entry name" value="MADSDOMAIN"/>
</dbReference>
<keyword evidence="2" id="KW-0805">Transcription regulation</keyword>
<accession>A0A178ULF5</accession>
<evidence type="ECO:0000256" key="2">
    <source>
        <dbReference type="ARBA" id="ARBA00023015"/>
    </source>
</evidence>
<evidence type="ECO:0000256" key="3">
    <source>
        <dbReference type="ARBA" id="ARBA00023125"/>
    </source>
</evidence>
<evidence type="ECO:0000256" key="4">
    <source>
        <dbReference type="ARBA" id="ARBA00023163"/>
    </source>
</evidence>
<protein>
    <submittedName>
        <fullName evidence="8">AGL96</fullName>
    </submittedName>
</protein>
<evidence type="ECO:0000313" key="8">
    <source>
        <dbReference type="EMBL" id="OAO94485.1"/>
    </source>
</evidence>
<dbReference type="CDD" id="cd00266">
    <property type="entry name" value="MADS_SRF_like"/>
    <property type="match status" value="1"/>
</dbReference>
<keyword evidence="3" id="KW-0238">DNA-binding</keyword>
<evidence type="ECO:0000256" key="5">
    <source>
        <dbReference type="ARBA" id="ARBA00023242"/>
    </source>
</evidence>
<gene>
    <name evidence="8" type="ordered locus">AXX17_At5g06080</name>
</gene>
<proteinExistence type="predicted"/>
<dbReference type="Proteomes" id="UP000078284">
    <property type="component" value="Chromosome 5"/>
</dbReference>
<dbReference type="InterPro" id="IPR033897">
    <property type="entry name" value="SRF-like_MADS-box"/>
</dbReference>
<dbReference type="Pfam" id="PF00319">
    <property type="entry name" value="SRF-TF"/>
    <property type="match status" value="1"/>
</dbReference>
<dbReference type="SUPFAM" id="SSF55455">
    <property type="entry name" value="SRF-like"/>
    <property type="match status" value="1"/>
</dbReference>
<feature type="region of interest" description="Disordered" evidence="6">
    <location>
        <begin position="212"/>
        <end position="242"/>
    </location>
</feature>
<dbReference type="InterPro" id="IPR002100">
    <property type="entry name" value="TF_MADSbox"/>
</dbReference>
<dbReference type="ExpressionAtlas" id="A0A178ULF5">
    <property type="expression patterns" value="baseline and differential"/>
</dbReference>
<evidence type="ECO:0000259" key="7">
    <source>
        <dbReference type="PROSITE" id="PS50066"/>
    </source>
</evidence>
<dbReference type="Gene3D" id="3.40.1810.10">
    <property type="entry name" value="Transcription factor, MADS-box"/>
    <property type="match status" value="1"/>
</dbReference>
<dbReference type="SMART" id="SM00432">
    <property type="entry name" value="MADS"/>
    <property type="match status" value="1"/>
</dbReference>
<keyword evidence="4" id="KW-0804">Transcription</keyword>